<dbReference type="EMBL" id="JAPFFJ010000006">
    <property type="protein sequence ID" value="KAJ6424128.1"/>
    <property type="molecule type" value="Genomic_DNA"/>
</dbReference>
<gene>
    <name evidence="1" type="ORF">OIU84_024997</name>
</gene>
<sequence length="65" mass="7231">MKYLSQRRYNNYIAYNTAGGFPAQPLEEGPKFMQMGGLILRIARIADGIVQIPSPHIKPEATAPE</sequence>
<organism evidence="1 2">
    <name type="scientific">Salix udensis</name>
    <dbReference type="NCBI Taxonomy" id="889485"/>
    <lineage>
        <taxon>Eukaryota</taxon>
        <taxon>Viridiplantae</taxon>
        <taxon>Streptophyta</taxon>
        <taxon>Embryophyta</taxon>
        <taxon>Tracheophyta</taxon>
        <taxon>Spermatophyta</taxon>
        <taxon>Magnoliopsida</taxon>
        <taxon>eudicotyledons</taxon>
        <taxon>Gunneridae</taxon>
        <taxon>Pentapetalae</taxon>
        <taxon>rosids</taxon>
        <taxon>fabids</taxon>
        <taxon>Malpighiales</taxon>
        <taxon>Salicaceae</taxon>
        <taxon>Saliceae</taxon>
        <taxon>Salix</taxon>
    </lineage>
</organism>
<comment type="caution">
    <text evidence="1">The sequence shown here is derived from an EMBL/GenBank/DDBJ whole genome shotgun (WGS) entry which is preliminary data.</text>
</comment>
<reference evidence="1 2" key="1">
    <citation type="journal article" date="2023" name="Int. J. Mol. Sci.">
        <title>De Novo Assembly and Annotation of 11 Diverse Shrub Willow (Salix) Genomes Reveals Novel Gene Organization in Sex-Linked Regions.</title>
        <authorList>
            <person name="Hyden B."/>
            <person name="Feng K."/>
            <person name="Yates T.B."/>
            <person name="Jawdy S."/>
            <person name="Cereghino C."/>
            <person name="Smart L.B."/>
            <person name="Muchero W."/>
        </authorList>
    </citation>
    <scope>NUCLEOTIDE SEQUENCE [LARGE SCALE GENOMIC DNA]</scope>
    <source>
        <tissue evidence="1">Shoot tip</tissue>
    </source>
</reference>
<dbReference type="AlphaFoldDB" id="A0AAD6KJ23"/>
<dbReference type="Proteomes" id="UP001162972">
    <property type="component" value="Chromosome 16"/>
</dbReference>
<proteinExistence type="predicted"/>
<evidence type="ECO:0000313" key="1">
    <source>
        <dbReference type="EMBL" id="KAJ6424128.1"/>
    </source>
</evidence>
<name>A0AAD6KJ23_9ROSI</name>
<protein>
    <submittedName>
        <fullName evidence="1">Uncharacterized protein</fullName>
    </submittedName>
</protein>
<keyword evidence="2" id="KW-1185">Reference proteome</keyword>
<evidence type="ECO:0000313" key="2">
    <source>
        <dbReference type="Proteomes" id="UP001162972"/>
    </source>
</evidence>
<accession>A0AAD6KJ23</accession>